<dbReference type="AlphaFoldDB" id="A0A101M7R4"/>
<sequence length="108" mass="11543">MGIVAPGRGSFWLFRDAVGINEKTPLANKPPDPEMVEGTGECFPYIAHTFDLGVLVTSSDRVLLDRLRGPIENCGVASVVDVQQREGVAVDQSRHQGSGVKVAALVLI</sequence>
<proteinExistence type="predicted"/>
<dbReference type="EMBL" id="LLXE01001063">
    <property type="protein sequence ID" value="KUM55410.1"/>
    <property type="molecule type" value="Genomic_DNA"/>
</dbReference>
<dbReference type="Proteomes" id="UP000055045">
    <property type="component" value="Unassembled WGS sequence"/>
</dbReference>
<protein>
    <submittedName>
        <fullName evidence="1">Uncharacterized protein</fullName>
    </submittedName>
</protein>
<comment type="caution">
    <text evidence="1">The sequence shown here is derived from an EMBL/GenBank/DDBJ whole genome shotgun (WGS) entry which is preliminary data.</text>
</comment>
<reference evidence="1 2" key="1">
    <citation type="submission" date="2015-10" db="EMBL/GenBank/DDBJ databases">
        <title>Genome sequencing of Penicillium freii.</title>
        <authorList>
            <person name="Nguyen H.D."/>
            <person name="Visagie C.M."/>
            <person name="Seifert K.A."/>
        </authorList>
    </citation>
    <scope>NUCLEOTIDE SEQUENCE [LARGE SCALE GENOMIC DNA]</scope>
    <source>
        <strain evidence="1 2">DAOM 242723</strain>
    </source>
</reference>
<evidence type="ECO:0000313" key="2">
    <source>
        <dbReference type="Proteomes" id="UP000055045"/>
    </source>
</evidence>
<organism evidence="1 2">
    <name type="scientific">Penicillium freii</name>
    <dbReference type="NCBI Taxonomy" id="48697"/>
    <lineage>
        <taxon>Eukaryota</taxon>
        <taxon>Fungi</taxon>
        <taxon>Dikarya</taxon>
        <taxon>Ascomycota</taxon>
        <taxon>Pezizomycotina</taxon>
        <taxon>Eurotiomycetes</taxon>
        <taxon>Eurotiomycetidae</taxon>
        <taxon>Eurotiales</taxon>
        <taxon>Aspergillaceae</taxon>
        <taxon>Penicillium</taxon>
    </lineage>
</organism>
<name>A0A101M7R4_PENFR</name>
<evidence type="ECO:0000313" key="1">
    <source>
        <dbReference type="EMBL" id="KUM55410.1"/>
    </source>
</evidence>
<accession>A0A101M7R4</accession>
<keyword evidence="2" id="KW-1185">Reference proteome</keyword>
<gene>
    <name evidence="1" type="ORF">ACN42_g11870</name>
</gene>